<keyword evidence="1" id="KW-1133">Transmembrane helix</keyword>
<keyword evidence="1" id="KW-0812">Transmembrane</keyword>
<proteinExistence type="predicted"/>
<dbReference type="Proteomes" id="UP000584867">
    <property type="component" value="Unassembled WGS sequence"/>
</dbReference>
<sequence length="129" mass="14295">MWPKAFAQLIELAPHISRLIPVADRFFQSKSASEETHRRAMEALADGLRSDIGQATAAHESLYRQFNDQNEKLAGISTEVRAAKAAIVASEARIIQLEKSLKSNTEMLIGVLAINVALLVISLYFILHH</sequence>
<dbReference type="RefSeq" id="WP_184255316.1">
    <property type="nucleotide sequence ID" value="NZ_JACHIO010000008.1"/>
</dbReference>
<accession>A0A7W7ZPT8</accession>
<evidence type="ECO:0000313" key="2">
    <source>
        <dbReference type="EMBL" id="MBB5063848.1"/>
    </source>
</evidence>
<feature type="transmembrane region" description="Helical" evidence="1">
    <location>
        <begin position="107"/>
        <end position="127"/>
    </location>
</feature>
<gene>
    <name evidence="2" type="ORF">HDF15_002196</name>
</gene>
<dbReference type="EMBL" id="JACHIO010000008">
    <property type="protein sequence ID" value="MBB5063848.1"/>
    <property type="molecule type" value="Genomic_DNA"/>
</dbReference>
<name>A0A7W7ZPT8_9BACT</name>
<evidence type="ECO:0000313" key="3">
    <source>
        <dbReference type="Proteomes" id="UP000584867"/>
    </source>
</evidence>
<organism evidence="2 3">
    <name type="scientific">Granulicella mallensis</name>
    <dbReference type="NCBI Taxonomy" id="940614"/>
    <lineage>
        <taxon>Bacteria</taxon>
        <taxon>Pseudomonadati</taxon>
        <taxon>Acidobacteriota</taxon>
        <taxon>Terriglobia</taxon>
        <taxon>Terriglobales</taxon>
        <taxon>Acidobacteriaceae</taxon>
        <taxon>Granulicella</taxon>
    </lineage>
</organism>
<protein>
    <submittedName>
        <fullName evidence="2">Septal ring factor EnvC (AmiA/AmiB activator)</fullName>
    </submittedName>
</protein>
<keyword evidence="1" id="KW-0472">Membrane</keyword>
<reference evidence="2 3" key="1">
    <citation type="submission" date="2020-08" db="EMBL/GenBank/DDBJ databases">
        <title>Genomic Encyclopedia of Type Strains, Phase IV (KMG-V): Genome sequencing to study the core and pangenomes of soil and plant-associated prokaryotes.</title>
        <authorList>
            <person name="Whitman W."/>
        </authorList>
    </citation>
    <scope>NUCLEOTIDE SEQUENCE [LARGE SCALE GENOMIC DNA]</scope>
    <source>
        <strain evidence="2 3">X5P3</strain>
    </source>
</reference>
<evidence type="ECO:0000256" key="1">
    <source>
        <dbReference type="SAM" id="Phobius"/>
    </source>
</evidence>
<dbReference type="AlphaFoldDB" id="A0A7W7ZPT8"/>
<comment type="caution">
    <text evidence="2">The sequence shown here is derived from an EMBL/GenBank/DDBJ whole genome shotgun (WGS) entry which is preliminary data.</text>
</comment>